<organism evidence="5 6">
    <name type="scientific">Marinoscillum luteum</name>
    <dbReference type="NCBI Taxonomy" id="861051"/>
    <lineage>
        <taxon>Bacteria</taxon>
        <taxon>Pseudomonadati</taxon>
        <taxon>Bacteroidota</taxon>
        <taxon>Cytophagia</taxon>
        <taxon>Cytophagales</taxon>
        <taxon>Reichenbachiellaceae</taxon>
        <taxon>Marinoscillum</taxon>
    </lineage>
</organism>
<dbReference type="Proteomes" id="UP001610063">
    <property type="component" value="Unassembled WGS sequence"/>
</dbReference>
<dbReference type="InterPro" id="IPR001608">
    <property type="entry name" value="Ala_racemase_N"/>
</dbReference>
<dbReference type="Gene3D" id="3.20.20.10">
    <property type="entry name" value="Alanine racemase"/>
    <property type="match status" value="1"/>
</dbReference>
<keyword evidence="6" id="KW-1185">Reference proteome</keyword>
<evidence type="ECO:0000256" key="1">
    <source>
        <dbReference type="ARBA" id="ARBA00022898"/>
    </source>
</evidence>
<protein>
    <recommendedName>
        <fullName evidence="2">Pyridoxal phosphate homeostasis protein</fullName>
        <shortName evidence="2">PLP homeostasis protein</shortName>
    </recommendedName>
</protein>
<dbReference type="PROSITE" id="PS01211">
    <property type="entry name" value="UPF0001"/>
    <property type="match status" value="1"/>
</dbReference>
<proteinExistence type="inferred from homology"/>
<dbReference type="EMBL" id="JBIPKE010000013">
    <property type="protein sequence ID" value="MFH6982886.1"/>
    <property type="molecule type" value="Genomic_DNA"/>
</dbReference>
<dbReference type="NCBIfam" id="TIGR00044">
    <property type="entry name" value="YggS family pyridoxal phosphate-dependent enzyme"/>
    <property type="match status" value="1"/>
</dbReference>
<evidence type="ECO:0000313" key="5">
    <source>
        <dbReference type="EMBL" id="MFH6982886.1"/>
    </source>
</evidence>
<name>A0ABW7N5Q8_9BACT</name>
<keyword evidence="1 2" id="KW-0663">Pyridoxal phosphate</keyword>
<accession>A0ABW7N5Q8</accession>
<dbReference type="PIRSF" id="PIRSF004848">
    <property type="entry name" value="YBL036c_PLPDEIII"/>
    <property type="match status" value="1"/>
</dbReference>
<comment type="function">
    <text evidence="2">Pyridoxal 5'-phosphate (PLP)-binding protein, which is involved in PLP homeostasis.</text>
</comment>
<dbReference type="HAMAP" id="MF_02087">
    <property type="entry name" value="PLP_homeostasis"/>
    <property type="match status" value="1"/>
</dbReference>
<comment type="similarity">
    <text evidence="2 3">Belongs to the pyridoxal phosphate-binding protein YggS/PROSC family.</text>
</comment>
<dbReference type="RefSeq" id="WP_395416515.1">
    <property type="nucleotide sequence ID" value="NZ_JBIPKE010000013.1"/>
</dbReference>
<evidence type="ECO:0000256" key="3">
    <source>
        <dbReference type="RuleBase" id="RU004514"/>
    </source>
</evidence>
<evidence type="ECO:0000259" key="4">
    <source>
        <dbReference type="Pfam" id="PF01168"/>
    </source>
</evidence>
<dbReference type="PANTHER" id="PTHR10146:SF14">
    <property type="entry name" value="PYRIDOXAL PHOSPHATE HOMEOSTASIS PROTEIN"/>
    <property type="match status" value="1"/>
</dbReference>
<dbReference type="InterPro" id="IPR029066">
    <property type="entry name" value="PLP-binding_barrel"/>
</dbReference>
<reference evidence="5 6" key="1">
    <citation type="journal article" date="2013" name="Int. J. Syst. Evol. Microbiol.">
        <title>Marinoscillum luteum sp. nov., isolated from marine sediment.</title>
        <authorList>
            <person name="Cha I.T."/>
            <person name="Park S.J."/>
            <person name="Kim S.J."/>
            <person name="Kim J.G."/>
            <person name="Jung M.Y."/>
            <person name="Shin K.S."/>
            <person name="Kwon K.K."/>
            <person name="Yang S.H."/>
            <person name="Seo Y.S."/>
            <person name="Rhee S.K."/>
        </authorList>
    </citation>
    <scope>NUCLEOTIDE SEQUENCE [LARGE SCALE GENOMIC DNA]</scope>
    <source>
        <strain evidence="5 6">KCTC 23939</strain>
    </source>
</reference>
<dbReference type="InterPro" id="IPR011078">
    <property type="entry name" value="PyrdxlP_homeostasis"/>
</dbReference>
<sequence>MGDIAVNINKIKTELAGTSARLIAVSKTKPMSAVQEAYDSGQRDFGENKVQEMTEKYEALPKDIRWHMIGHLQRNKVKYIAPYVHLIHAVDSVRLLREIDKEGAKNNRIISCLLQIHIAEETTKFGFDKNDLQYFLENGELEALTHIKVCGLMGMATLTQDTAQISKEFEGLKVLFDEFSSKFHFRNFELTELSMGMSGDYQYALGHGSTMIRVGSSIFGERNYG</sequence>
<evidence type="ECO:0000256" key="2">
    <source>
        <dbReference type="HAMAP-Rule" id="MF_02087"/>
    </source>
</evidence>
<feature type="domain" description="Alanine racemase N-terminal" evidence="4">
    <location>
        <begin position="4"/>
        <end position="222"/>
    </location>
</feature>
<dbReference type="CDD" id="cd00635">
    <property type="entry name" value="PLPDE_III_YBL036c_like"/>
    <property type="match status" value="1"/>
</dbReference>
<dbReference type="Pfam" id="PF01168">
    <property type="entry name" value="Ala_racemase_N"/>
    <property type="match status" value="1"/>
</dbReference>
<evidence type="ECO:0000313" key="6">
    <source>
        <dbReference type="Proteomes" id="UP001610063"/>
    </source>
</evidence>
<feature type="modified residue" description="N6-(pyridoxal phosphate)lysine" evidence="2">
    <location>
        <position position="27"/>
    </location>
</feature>
<dbReference type="SUPFAM" id="SSF51419">
    <property type="entry name" value="PLP-binding barrel"/>
    <property type="match status" value="1"/>
</dbReference>
<comment type="caution">
    <text evidence="5">The sequence shown here is derived from an EMBL/GenBank/DDBJ whole genome shotgun (WGS) entry which is preliminary data.</text>
</comment>
<dbReference type="PANTHER" id="PTHR10146">
    <property type="entry name" value="PROLINE SYNTHETASE CO-TRANSCRIBED BACTERIAL HOMOLOG PROTEIN"/>
    <property type="match status" value="1"/>
</dbReference>
<gene>
    <name evidence="5" type="ORF">ACHKAR_05530</name>
</gene>